<feature type="transmembrane region" description="Helical" evidence="9">
    <location>
        <begin position="75"/>
        <end position="101"/>
    </location>
</feature>
<dbReference type="InterPro" id="IPR011867">
    <property type="entry name" value="ModB_ABC"/>
</dbReference>
<evidence type="ECO:0000256" key="8">
    <source>
        <dbReference type="ARBA" id="ARBA00023136"/>
    </source>
</evidence>
<evidence type="ECO:0000313" key="13">
    <source>
        <dbReference type="EMBL" id="WRP18660.1"/>
    </source>
</evidence>
<dbReference type="Pfam" id="PF00528">
    <property type="entry name" value="BPD_transp_1"/>
    <property type="match status" value="1"/>
</dbReference>
<evidence type="ECO:0000256" key="1">
    <source>
        <dbReference type="ARBA" id="ARBA00004651"/>
    </source>
</evidence>
<evidence type="ECO:0000256" key="4">
    <source>
        <dbReference type="ARBA" id="ARBA00022475"/>
    </source>
</evidence>
<keyword evidence="3 9" id="KW-0813">Transport</keyword>
<keyword evidence="8 9" id="KW-0472">Membrane</keyword>
<dbReference type="NCBIfam" id="TIGR02141">
    <property type="entry name" value="modB_ABC"/>
    <property type="match status" value="1"/>
</dbReference>
<feature type="region of interest" description="Disordered" evidence="11">
    <location>
        <begin position="220"/>
        <end position="241"/>
    </location>
</feature>
<comment type="function">
    <text evidence="10">Part of the binding-protein-dependent transport system for molybdenum; probably responsible for the translocation of the substrate across the membrane.</text>
</comment>
<evidence type="ECO:0000313" key="14">
    <source>
        <dbReference type="Proteomes" id="UP001332192"/>
    </source>
</evidence>
<dbReference type="PANTHER" id="PTHR30183">
    <property type="entry name" value="MOLYBDENUM TRANSPORT SYSTEM PERMEASE PROTEIN MODB"/>
    <property type="match status" value="1"/>
</dbReference>
<feature type="transmembrane region" description="Helical" evidence="9">
    <location>
        <begin position="134"/>
        <end position="154"/>
    </location>
</feature>
<dbReference type="CDD" id="cd06261">
    <property type="entry name" value="TM_PBP2"/>
    <property type="match status" value="1"/>
</dbReference>
<keyword evidence="5 10" id="KW-0500">Molybdenum</keyword>
<feature type="transmembrane region" description="Helical" evidence="9">
    <location>
        <begin position="193"/>
        <end position="212"/>
    </location>
</feature>
<sequence length="241" mass="24989">MSSIAISLWVASMATGANLVAGVLLAWLLAYGRFRGRQLLDVVVNLPIVLPPTVVGYGLLLLVGRSGPVGGLMRALGWGSLIFTPYAAMMASAIVSLPLLVQAARIALEDVPAEVVEAAQVDGAGRLAILRHMLLPLAWPGVAVGVLLAFARAMGEFGATLMVAGNIPGRTQTMPVAIYAAVQAGHMNEAGQLSAMLVALVGVVMWAGMRWGRRVPGWSPARRTAGAPARGAVAEPVRTPS</sequence>
<dbReference type="InterPro" id="IPR000515">
    <property type="entry name" value="MetI-like"/>
</dbReference>
<keyword evidence="6 9" id="KW-0812">Transmembrane</keyword>
<protein>
    <recommendedName>
        <fullName evidence="10">Molybdenum transport system permease</fullName>
    </recommendedName>
</protein>
<dbReference type="PROSITE" id="PS50928">
    <property type="entry name" value="ABC_TM1"/>
    <property type="match status" value="1"/>
</dbReference>
<keyword evidence="7 9" id="KW-1133">Transmembrane helix</keyword>
<evidence type="ECO:0000259" key="12">
    <source>
        <dbReference type="PROSITE" id="PS50928"/>
    </source>
</evidence>
<evidence type="ECO:0000256" key="7">
    <source>
        <dbReference type="ARBA" id="ARBA00022989"/>
    </source>
</evidence>
<dbReference type="Gene3D" id="1.10.3720.10">
    <property type="entry name" value="MetI-like"/>
    <property type="match status" value="1"/>
</dbReference>
<feature type="transmembrane region" description="Helical" evidence="9">
    <location>
        <begin position="6"/>
        <end position="30"/>
    </location>
</feature>
<comment type="similarity">
    <text evidence="2 10">Belongs to the binding-protein-dependent transport system permease family. CysTW subfamily.</text>
</comment>
<evidence type="ECO:0000256" key="10">
    <source>
        <dbReference type="RuleBase" id="RU365097"/>
    </source>
</evidence>
<organism evidence="13 14">
    <name type="scientific">Carboxydichorda subterranea</name>
    <dbReference type="NCBI Taxonomy" id="3109565"/>
    <lineage>
        <taxon>Bacteria</taxon>
        <taxon>Bacillati</taxon>
        <taxon>Bacillota</taxon>
        <taxon>Limnochordia</taxon>
        <taxon>Limnochordales</taxon>
        <taxon>Geochordaceae</taxon>
        <taxon>Carboxydichorda</taxon>
    </lineage>
</organism>
<dbReference type="SUPFAM" id="SSF161098">
    <property type="entry name" value="MetI-like"/>
    <property type="match status" value="1"/>
</dbReference>
<dbReference type="RefSeq" id="WP_324717933.1">
    <property type="nucleotide sequence ID" value="NZ_CP141615.1"/>
</dbReference>
<comment type="subcellular location">
    <subcellularLocation>
        <location evidence="1 9">Cell membrane</location>
        <topology evidence="1 9">Multi-pass membrane protein</topology>
    </subcellularLocation>
</comment>
<gene>
    <name evidence="13" type="primary">modB</name>
    <name evidence="13" type="ORF">U7230_06580</name>
</gene>
<reference evidence="13 14" key="1">
    <citation type="journal article" date="2024" name="Front. Microbiol.">
        <title>Novel thermophilic genera Geochorda gen. nov. and Carboxydochorda gen. nov. from the deep terrestrial subsurface reveal the ecophysiological diversity in the class Limnochordia.</title>
        <authorList>
            <person name="Karnachuk O.V."/>
            <person name="Lukina A.P."/>
            <person name="Avakyan M.R."/>
            <person name="Kadnikov V.V."/>
            <person name="Begmatov S."/>
            <person name="Beletsky A.V."/>
            <person name="Vlasova K.G."/>
            <person name="Novikov A.A."/>
            <person name="Shcherbakova V.A."/>
            <person name="Mardanov A.V."/>
            <person name="Ravin N.V."/>
        </authorList>
    </citation>
    <scope>NUCLEOTIDE SEQUENCE [LARGE SCALE GENOMIC DNA]</scope>
    <source>
        <strain evidence="13 14">L945</strain>
    </source>
</reference>
<keyword evidence="14" id="KW-1185">Reference proteome</keyword>
<keyword evidence="4 10" id="KW-1003">Cell membrane</keyword>
<feature type="transmembrane region" description="Helical" evidence="9">
    <location>
        <begin position="42"/>
        <end position="63"/>
    </location>
</feature>
<dbReference type="PANTHER" id="PTHR30183:SF3">
    <property type="entry name" value="MOLYBDENUM TRANSPORT SYSTEM PERMEASE PROTEIN MODB"/>
    <property type="match status" value="1"/>
</dbReference>
<dbReference type="InterPro" id="IPR035906">
    <property type="entry name" value="MetI-like_sf"/>
</dbReference>
<dbReference type="Proteomes" id="UP001332192">
    <property type="component" value="Chromosome"/>
</dbReference>
<evidence type="ECO:0000256" key="9">
    <source>
        <dbReference type="RuleBase" id="RU363032"/>
    </source>
</evidence>
<evidence type="ECO:0000256" key="11">
    <source>
        <dbReference type="SAM" id="MobiDB-lite"/>
    </source>
</evidence>
<evidence type="ECO:0000256" key="3">
    <source>
        <dbReference type="ARBA" id="ARBA00022448"/>
    </source>
</evidence>
<feature type="domain" description="ABC transmembrane type-1" evidence="12">
    <location>
        <begin position="4"/>
        <end position="209"/>
    </location>
</feature>
<proteinExistence type="inferred from homology"/>
<evidence type="ECO:0000256" key="6">
    <source>
        <dbReference type="ARBA" id="ARBA00022692"/>
    </source>
</evidence>
<accession>A0ABZ1C1E2</accession>
<name>A0ABZ1C1E2_9FIRM</name>
<evidence type="ECO:0000256" key="2">
    <source>
        <dbReference type="ARBA" id="ARBA00007069"/>
    </source>
</evidence>
<evidence type="ECO:0000256" key="5">
    <source>
        <dbReference type="ARBA" id="ARBA00022505"/>
    </source>
</evidence>
<dbReference type="EMBL" id="CP141615">
    <property type="protein sequence ID" value="WRP18660.1"/>
    <property type="molecule type" value="Genomic_DNA"/>
</dbReference>